<keyword evidence="2" id="KW-1185">Reference proteome</keyword>
<protein>
    <submittedName>
        <fullName evidence="3">Uncharacterized protein</fullName>
    </submittedName>
</protein>
<accession>A0A0N5BD85</accession>
<feature type="region of interest" description="Disordered" evidence="1">
    <location>
        <begin position="1"/>
        <end position="28"/>
    </location>
</feature>
<dbReference type="AlphaFoldDB" id="A0A0N5BD85"/>
<evidence type="ECO:0000313" key="2">
    <source>
        <dbReference type="Proteomes" id="UP000046392"/>
    </source>
</evidence>
<dbReference type="WBParaSite" id="SPAL_0000397400.1">
    <property type="protein sequence ID" value="SPAL_0000397400.1"/>
    <property type="gene ID" value="SPAL_0000397400"/>
</dbReference>
<proteinExistence type="predicted"/>
<sequence>MFGENKSSSEDEEGPSKESGESVPKLAKYDSTASQSWNGSFFKGMREMHFDGMIKYFKMDIIKDNEDDIINHLECPHCSYTCNKENMPSTLISRISSTYSKTEPIITEVKQAKIIAKPIDELIDKESLSMELQLAYAMFGENKSSSEDEPIKESGEGVPKLAKYDSTTSQSWNGVFFWNLPKYFLFLNGFPFREKFICNEDRAFLKEMREMHFDGMIKYFKMDIIKDNEDDIINHLESPHCSYTCDEENIPSTLKEQITSNLLYIPKSLRKVVKKSIKFKEEFGRY</sequence>
<reference evidence="3" key="1">
    <citation type="submission" date="2017-02" db="UniProtKB">
        <authorList>
            <consortium name="WormBaseParasite"/>
        </authorList>
    </citation>
    <scope>IDENTIFICATION</scope>
</reference>
<dbReference type="Proteomes" id="UP000046392">
    <property type="component" value="Unplaced"/>
</dbReference>
<name>A0A0N5BD85_STREA</name>
<evidence type="ECO:0000256" key="1">
    <source>
        <dbReference type="SAM" id="MobiDB-lite"/>
    </source>
</evidence>
<organism evidence="2 3">
    <name type="scientific">Strongyloides papillosus</name>
    <name type="common">Intestinal threadworm</name>
    <dbReference type="NCBI Taxonomy" id="174720"/>
    <lineage>
        <taxon>Eukaryota</taxon>
        <taxon>Metazoa</taxon>
        <taxon>Ecdysozoa</taxon>
        <taxon>Nematoda</taxon>
        <taxon>Chromadorea</taxon>
        <taxon>Rhabditida</taxon>
        <taxon>Tylenchina</taxon>
        <taxon>Panagrolaimomorpha</taxon>
        <taxon>Strongyloidoidea</taxon>
        <taxon>Strongyloididae</taxon>
        <taxon>Strongyloides</taxon>
    </lineage>
</organism>
<evidence type="ECO:0000313" key="3">
    <source>
        <dbReference type="WBParaSite" id="SPAL_0000397400.1"/>
    </source>
</evidence>